<reference evidence="3" key="1">
    <citation type="submission" date="2020-02" db="EMBL/GenBank/DDBJ databases">
        <authorList>
            <person name="Meier V. D."/>
        </authorList>
    </citation>
    <scope>NUCLEOTIDE SEQUENCE</scope>
    <source>
        <strain evidence="3">AVDCRST_MAG19</strain>
    </source>
</reference>
<dbReference type="InterPro" id="IPR050564">
    <property type="entry name" value="F420-G6PD/mer"/>
</dbReference>
<dbReference type="PANTHER" id="PTHR43244:SF1">
    <property type="entry name" value="5,10-METHYLENETETRAHYDROMETHANOPTERIN REDUCTASE"/>
    <property type="match status" value="1"/>
</dbReference>
<dbReference type="InterPro" id="IPR011251">
    <property type="entry name" value="Luciferase-like_dom"/>
</dbReference>
<dbReference type="PANTHER" id="PTHR43244">
    <property type="match status" value="1"/>
</dbReference>
<organism evidence="3">
    <name type="scientific">uncultured Thermomicrobiales bacterium</name>
    <dbReference type="NCBI Taxonomy" id="1645740"/>
    <lineage>
        <taxon>Bacteria</taxon>
        <taxon>Pseudomonadati</taxon>
        <taxon>Thermomicrobiota</taxon>
        <taxon>Thermomicrobia</taxon>
        <taxon>Thermomicrobiales</taxon>
        <taxon>environmental samples</taxon>
    </lineage>
</organism>
<sequence length="357" mass="37505">MRFCLDLSHHAWTRGDPAASARATLEFARAADEAGIDAIWVTEDPEGWDAFGLLGALATVTRHAALGTGVTNPSLRHPNLLAASVATLDRLSGGRAVLGLGRGQPEWYERALGMEPGDPLAALAETVGLLRAWWAAPHRASSPEGGRFRVRGWERAVHPVGPAPPIYVAAAGPKALALSGRLADGVVFNALTSDAFLAEAIPAVRGAARGAGRDPARFAFILRTPVFVADEVAPFLERQKNLIALVNALPGMDRLLRSPGFDVPAIMGEVRRRMETDAILARGGGFPALRRAGDLPAARAAIPTALVAALAIAGPLPHVRTRLRTLAALGVTHVSVAPPDTADAAGFAHLFDRLRGE</sequence>
<protein>
    <recommendedName>
        <fullName evidence="2">Luciferase-like domain-containing protein</fullName>
    </recommendedName>
</protein>
<dbReference type="Gene3D" id="3.20.20.30">
    <property type="entry name" value="Luciferase-like domain"/>
    <property type="match status" value="1"/>
</dbReference>
<gene>
    <name evidence="3" type="ORF">AVDCRST_MAG19-23</name>
</gene>
<feature type="domain" description="Luciferase-like" evidence="2">
    <location>
        <begin position="1"/>
        <end position="333"/>
    </location>
</feature>
<dbReference type="EMBL" id="CADCWL010000003">
    <property type="protein sequence ID" value="CAA9542726.1"/>
    <property type="molecule type" value="Genomic_DNA"/>
</dbReference>
<proteinExistence type="predicted"/>
<name>A0A6J4U8I3_9BACT</name>
<dbReference type="Pfam" id="PF00296">
    <property type="entry name" value="Bac_luciferase"/>
    <property type="match status" value="1"/>
</dbReference>
<dbReference type="SUPFAM" id="SSF51679">
    <property type="entry name" value="Bacterial luciferase-like"/>
    <property type="match status" value="1"/>
</dbReference>
<evidence type="ECO:0000313" key="3">
    <source>
        <dbReference type="EMBL" id="CAA9542726.1"/>
    </source>
</evidence>
<dbReference type="InterPro" id="IPR036661">
    <property type="entry name" value="Luciferase-like_sf"/>
</dbReference>
<accession>A0A6J4U8I3</accession>
<dbReference type="GO" id="GO:0016705">
    <property type="term" value="F:oxidoreductase activity, acting on paired donors, with incorporation or reduction of molecular oxygen"/>
    <property type="evidence" value="ECO:0007669"/>
    <property type="project" value="InterPro"/>
</dbReference>
<evidence type="ECO:0000259" key="2">
    <source>
        <dbReference type="Pfam" id="PF00296"/>
    </source>
</evidence>
<keyword evidence="1" id="KW-0560">Oxidoreductase</keyword>
<evidence type="ECO:0000256" key="1">
    <source>
        <dbReference type="ARBA" id="ARBA00023002"/>
    </source>
</evidence>
<dbReference type="AlphaFoldDB" id="A0A6J4U8I3"/>